<dbReference type="STRING" id="1146883.BLASA_4878"/>
<dbReference type="Pfam" id="PF01814">
    <property type="entry name" value="Hemerythrin"/>
    <property type="match status" value="1"/>
</dbReference>
<evidence type="ECO:0000313" key="2">
    <source>
        <dbReference type="EMBL" id="CCG05662.1"/>
    </source>
</evidence>
<dbReference type="RefSeq" id="WP_014378528.1">
    <property type="nucleotide sequence ID" value="NC_016943.1"/>
</dbReference>
<reference evidence="3" key="2">
    <citation type="submission" date="2012-02" db="EMBL/GenBank/DDBJ databases">
        <title>Complete genome sequence of Blastococcus saxobsidens strain DD2.</title>
        <authorList>
            <person name="Genoscope."/>
        </authorList>
    </citation>
    <scope>NUCLEOTIDE SEQUENCE [LARGE SCALE GENOMIC DNA]</scope>
    <source>
        <strain evidence="3">DD2</strain>
    </source>
</reference>
<dbReference type="AlphaFoldDB" id="H6RU55"/>
<dbReference type="KEGG" id="bsd:BLASA_4878"/>
<proteinExistence type="predicted"/>
<protein>
    <recommendedName>
        <fullName evidence="1">Hemerythrin-like domain-containing protein</fullName>
    </recommendedName>
</protein>
<dbReference type="Gene3D" id="1.20.120.520">
    <property type="entry name" value="nmb1532 protein domain like"/>
    <property type="match status" value="1"/>
</dbReference>
<sequence length="157" mass="17119">MTTSLDLITAAAEIHHEDLRDRLVRHTQSVITAVTAHWPYEPARQDLVDFLNDELLAHTEVEEGLVYTAGENDRTALLVAAMLDEHRMMGALVREIEQATDGIDVALAAGALVVLYDVCVHQENRYLLPALADAGVNLTALVEDVPEIVGTARAAAR</sequence>
<dbReference type="OrthoDB" id="5182960at2"/>
<dbReference type="eggNOG" id="COG3945">
    <property type="taxonomic scope" value="Bacteria"/>
</dbReference>
<feature type="domain" description="Hemerythrin-like" evidence="1">
    <location>
        <begin position="15"/>
        <end position="130"/>
    </location>
</feature>
<evidence type="ECO:0000259" key="1">
    <source>
        <dbReference type="Pfam" id="PF01814"/>
    </source>
</evidence>
<accession>H6RU55</accession>
<dbReference type="HOGENOM" id="CLU_1674526_0_0_11"/>
<dbReference type="EMBL" id="FO117623">
    <property type="protein sequence ID" value="CCG05662.1"/>
    <property type="molecule type" value="Genomic_DNA"/>
</dbReference>
<name>H6RU55_BLASD</name>
<dbReference type="Proteomes" id="UP000007517">
    <property type="component" value="Chromosome"/>
</dbReference>
<keyword evidence="3" id="KW-1185">Reference proteome</keyword>
<reference evidence="2 3" key="1">
    <citation type="journal article" date="2012" name="J. Bacteriol.">
        <title>Genome Sequence of Blastococcus saxobsidens DD2, a Stone-Inhabiting Bacterium.</title>
        <authorList>
            <person name="Chouaia B."/>
            <person name="Crotti E."/>
            <person name="Brusetti L."/>
            <person name="Daffonchio D."/>
            <person name="Essoussi I."/>
            <person name="Nouioui I."/>
            <person name="Sbissi I."/>
            <person name="Ghodhbane-Gtari F."/>
            <person name="Gtari M."/>
            <person name="Vacherie B."/>
            <person name="Barbe V."/>
            <person name="Medigue C."/>
            <person name="Gury J."/>
            <person name="Pujic P."/>
            <person name="Normand P."/>
        </authorList>
    </citation>
    <scope>NUCLEOTIDE SEQUENCE [LARGE SCALE GENOMIC DNA]</scope>
    <source>
        <strain evidence="2 3">DD2</strain>
    </source>
</reference>
<organism evidence="2 3">
    <name type="scientific">Blastococcus saxobsidens (strain DD2)</name>
    <dbReference type="NCBI Taxonomy" id="1146883"/>
    <lineage>
        <taxon>Bacteria</taxon>
        <taxon>Bacillati</taxon>
        <taxon>Actinomycetota</taxon>
        <taxon>Actinomycetes</taxon>
        <taxon>Geodermatophilales</taxon>
        <taxon>Geodermatophilaceae</taxon>
        <taxon>Blastococcus</taxon>
    </lineage>
</organism>
<gene>
    <name evidence="2" type="ordered locus">BLASA_4878</name>
</gene>
<dbReference type="InterPro" id="IPR012312">
    <property type="entry name" value="Hemerythrin-like"/>
</dbReference>
<evidence type="ECO:0000313" key="3">
    <source>
        <dbReference type="Proteomes" id="UP000007517"/>
    </source>
</evidence>